<dbReference type="KEGG" id="bsan:CHH28_02420"/>
<gene>
    <name evidence="2" type="ORF">CHH28_02420</name>
</gene>
<sequence length="266" mass="28206">MRSLLFPVIVSLAACGGSSGGSSSNTDTTADDSGAVVDNGGTPNAGNNAQAIDCSLDKSQGLPQPLPEYPGRPYALNSDGGSSPGGFDPENYFSLASGGLVLGILNSEEGILHPGPQWTIIRDRLTRTIVYSQSSDGEKWTISQTGIDNDGVEYQQRTTQEIEQKTNCDLVMKQFSEANGTLESEYQASVDRSLQLIYNEGQLSSTVETRIESDRSGKTVLESLTSQSDYPISITHWDTNGDMTLLEVCKGVADFTGVDCVAANGG</sequence>
<protein>
    <submittedName>
        <fullName evidence="2">Uncharacterized protein</fullName>
    </submittedName>
</protein>
<feature type="compositionally biased region" description="Low complexity" evidence="1">
    <location>
        <begin position="78"/>
        <end position="88"/>
    </location>
</feature>
<feature type="compositionally biased region" description="Polar residues" evidence="1">
    <location>
        <begin position="41"/>
        <end position="50"/>
    </location>
</feature>
<dbReference type="PROSITE" id="PS51257">
    <property type="entry name" value="PROKAR_LIPOPROTEIN"/>
    <property type="match status" value="1"/>
</dbReference>
<evidence type="ECO:0000256" key="1">
    <source>
        <dbReference type="SAM" id="MobiDB-lite"/>
    </source>
</evidence>
<dbReference type="EMBL" id="CP022530">
    <property type="protein sequence ID" value="ASP37594.1"/>
    <property type="molecule type" value="Genomic_DNA"/>
</dbReference>
<evidence type="ECO:0000313" key="2">
    <source>
        <dbReference type="EMBL" id="ASP37594.1"/>
    </source>
</evidence>
<dbReference type="OrthoDB" id="6120411at2"/>
<accession>A0A222FGH4</accession>
<evidence type="ECO:0000313" key="3">
    <source>
        <dbReference type="Proteomes" id="UP000202440"/>
    </source>
</evidence>
<feature type="compositionally biased region" description="Low complexity" evidence="1">
    <location>
        <begin position="17"/>
        <end position="35"/>
    </location>
</feature>
<organism evidence="2 3">
    <name type="scientific">Bacterioplanes sanyensis</name>
    <dbReference type="NCBI Taxonomy" id="1249553"/>
    <lineage>
        <taxon>Bacteria</taxon>
        <taxon>Pseudomonadati</taxon>
        <taxon>Pseudomonadota</taxon>
        <taxon>Gammaproteobacteria</taxon>
        <taxon>Oceanospirillales</taxon>
        <taxon>Oceanospirillaceae</taxon>
        <taxon>Bacterioplanes</taxon>
    </lineage>
</organism>
<dbReference type="RefSeq" id="WP_094058810.1">
    <property type="nucleotide sequence ID" value="NZ_CP022530.1"/>
</dbReference>
<proteinExistence type="predicted"/>
<reference evidence="2 3" key="1">
    <citation type="submission" date="2017-07" db="EMBL/GenBank/DDBJ databases">
        <title>Annotated genome sequence of Bacterioplanes sanyensis isolated from Red Sea.</title>
        <authorList>
            <person name="Rehman Z.U."/>
        </authorList>
    </citation>
    <scope>NUCLEOTIDE SEQUENCE [LARGE SCALE GENOMIC DNA]</scope>
    <source>
        <strain evidence="2 3">NV9</strain>
    </source>
</reference>
<name>A0A222FGH4_9GAMM</name>
<dbReference type="AlphaFoldDB" id="A0A222FGH4"/>
<dbReference type="Proteomes" id="UP000202440">
    <property type="component" value="Chromosome"/>
</dbReference>
<keyword evidence="3" id="KW-1185">Reference proteome</keyword>
<feature type="region of interest" description="Disordered" evidence="1">
    <location>
        <begin position="17"/>
        <end position="88"/>
    </location>
</feature>